<evidence type="ECO:0000313" key="1">
    <source>
        <dbReference type="EMBL" id="OOE43431.1"/>
    </source>
</evidence>
<dbReference type="RefSeq" id="WP_077458765.1">
    <property type="nucleotide sequence ID" value="NZ_MUEO01000025.1"/>
</dbReference>
<organism evidence="1 2">
    <name type="scientific">Salinivibrio kushneri</name>
    <dbReference type="NCBI Taxonomy" id="1908198"/>
    <lineage>
        <taxon>Bacteria</taxon>
        <taxon>Pseudomonadati</taxon>
        <taxon>Pseudomonadota</taxon>
        <taxon>Gammaproteobacteria</taxon>
        <taxon>Vibrionales</taxon>
        <taxon>Vibrionaceae</taxon>
        <taxon>Salinivibrio</taxon>
    </lineage>
</organism>
<reference evidence="1 2" key="1">
    <citation type="journal article" date="2017" name="Genome Announc.">
        <title>Draft Genome Sequences of Salinivibrio proteolyticus, Salinivibrio sharmensis, Salinivibrio siamensis, Salinivibrio costicola subsp. alcaliphilus, Salinivibrio costicola subsp. vallismortis, and 29 New Isolates Belonging to the Genus Salinivibrio.</title>
        <authorList>
            <person name="Lopez-Hermoso C."/>
            <person name="de la Haba R.R."/>
            <person name="Sanchez-Porro C."/>
            <person name="Bayliss S.C."/>
            <person name="Feil E.J."/>
            <person name="Ventosa A."/>
        </authorList>
    </citation>
    <scope>NUCLEOTIDE SEQUENCE [LARGE SCALE GENOMIC DNA]</scope>
    <source>
        <strain evidence="1 2">IC202</strain>
    </source>
</reference>
<protein>
    <submittedName>
        <fullName evidence="1">Uncharacterized protein</fullName>
    </submittedName>
</protein>
<evidence type="ECO:0000313" key="2">
    <source>
        <dbReference type="Proteomes" id="UP000188726"/>
    </source>
</evidence>
<dbReference type="Proteomes" id="UP000188726">
    <property type="component" value="Unassembled WGS sequence"/>
</dbReference>
<gene>
    <name evidence="1" type="ORF">BZG09_10650</name>
</gene>
<comment type="caution">
    <text evidence="1">The sequence shown here is derived from an EMBL/GenBank/DDBJ whole genome shotgun (WGS) entry which is preliminary data.</text>
</comment>
<dbReference type="AlphaFoldDB" id="A0AB36K625"/>
<name>A0AB36K625_9GAMM</name>
<accession>A0AB36K625</accession>
<dbReference type="EMBL" id="MUEO01000025">
    <property type="protein sequence ID" value="OOE43431.1"/>
    <property type="molecule type" value="Genomic_DNA"/>
</dbReference>
<sequence>MGTIKAPSMHDRIYVGAHGNVSMALTQVSLKAAAIGDVVEMVELPIGLSLTGLRVHTDGLGASVKIDIKSGDDVLAADVDVSSKTDEALVIPPAYNDEKRVLAVEIKGGEATGTLQVNPEYRVIGY</sequence>
<proteinExistence type="predicted"/>